<evidence type="ECO:0000313" key="3">
    <source>
        <dbReference type="Proteomes" id="UP000887561"/>
    </source>
</evidence>
<dbReference type="Proteomes" id="UP000887561">
    <property type="component" value="Unplaced"/>
</dbReference>
<sequence>LLENLQKIAKGIDEILDKKLFKKRSIQEQRDQLQEQLQSLLDKQRLYTKTLAEFQQV</sequence>
<reference evidence="4" key="1">
    <citation type="submission" date="2022-11" db="UniProtKB">
        <authorList>
            <consortium name="WormBaseParasite"/>
        </authorList>
    </citation>
    <scope>IDENTIFICATION</scope>
</reference>
<evidence type="ECO:0000256" key="1">
    <source>
        <dbReference type="SAM" id="Coils"/>
    </source>
</evidence>
<dbReference type="InterPro" id="IPR019159">
    <property type="entry name" value="CCDC93_CC"/>
</dbReference>
<feature type="coiled-coil region" evidence="1">
    <location>
        <begin position="16"/>
        <end position="50"/>
    </location>
</feature>
<evidence type="ECO:0000259" key="2">
    <source>
        <dbReference type="Pfam" id="PF09762"/>
    </source>
</evidence>
<name>A0A915MUV3_MELJA</name>
<accession>A0A915MUV3</accession>
<dbReference type="AlphaFoldDB" id="A0A915MUV3"/>
<proteinExistence type="predicted"/>
<protein>
    <recommendedName>
        <fullName evidence="2">CCDC93 coiled-coil domain-containing protein</fullName>
    </recommendedName>
</protein>
<feature type="domain" description="CCDC93 coiled-coil" evidence="2">
    <location>
        <begin position="1"/>
        <end position="56"/>
    </location>
</feature>
<organism evidence="3 4">
    <name type="scientific">Meloidogyne javanica</name>
    <name type="common">Root-knot nematode worm</name>
    <dbReference type="NCBI Taxonomy" id="6303"/>
    <lineage>
        <taxon>Eukaryota</taxon>
        <taxon>Metazoa</taxon>
        <taxon>Ecdysozoa</taxon>
        <taxon>Nematoda</taxon>
        <taxon>Chromadorea</taxon>
        <taxon>Rhabditida</taxon>
        <taxon>Tylenchina</taxon>
        <taxon>Tylenchomorpha</taxon>
        <taxon>Tylenchoidea</taxon>
        <taxon>Meloidogynidae</taxon>
        <taxon>Meloidogyninae</taxon>
        <taxon>Meloidogyne</taxon>
        <taxon>Meloidogyne incognita group</taxon>
    </lineage>
</organism>
<keyword evidence="3" id="KW-1185">Reference proteome</keyword>
<keyword evidence="1" id="KW-0175">Coiled coil</keyword>
<evidence type="ECO:0000313" key="4">
    <source>
        <dbReference type="WBParaSite" id="scaffold50854_cov473.g25153"/>
    </source>
</evidence>
<dbReference type="WBParaSite" id="scaffold50854_cov473.g25153">
    <property type="protein sequence ID" value="scaffold50854_cov473.g25153"/>
    <property type="gene ID" value="scaffold50854_cov473.g25153"/>
</dbReference>
<dbReference type="Pfam" id="PF09762">
    <property type="entry name" value="CCDC93_CC"/>
    <property type="match status" value="1"/>
</dbReference>